<proteinExistence type="predicted"/>
<sequence>MPFRDRIEAGRKLAAPLATYGNQHPAILALPRGGVPVAAEVAAALHAPLDLIIVRKVGVPFQNELAMGAVVDGGAPIVVRNDDVIRLGGVSEADFQAECRREIAEIERRRQRYLGDRQRLEISGRTAIVIDDGIATGATTRAALQATRKRNPSRLVLAVPVAPTEIVPQMRAECDDFVCLEEHTAFAAIGYYYRDFGQVSDGEVLDMLRRFPISSDPRQSRERAQP</sequence>
<name>A0A4Q0QCF9_9BRAD</name>
<reference evidence="2 3" key="1">
    <citation type="submission" date="2018-11" db="EMBL/GenBank/DDBJ databases">
        <title>Bradyrhizobium sp. nov., isolated from effective nodules of peanut in China.</title>
        <authorList>
            <person name="Li Y."/>
        </authorList>
    </citation>
    <scope>NUCLEOTIDE SEQUENCE [LARGE SCALE GENOMIC DNA]</scope>
    <source>
        <strain evidence="2 3">CCBAU 51770</strain>
    </source>
</reference>
<evidence type="ECO:0000313" key="2">
    <source>
        <dbReference type="EMBL" id="RXG87421.1"/>
    </source>
</evidence>
<dbReference type="EMBL" id="RKMK01000041">
    <property type="protein sequence ID" value="RXG87421.1"/>
    <property type="molecule type" value="Genomic_DNA"/>
</dbReference>
<dbReference type="SUPFAM" id="SSF53271">
    <property type="entry name" value="PRTase-like"/>
    <property type="match status" value="1"/>
</dbReference>
<dbReference type="Gene3D" id="3.30.1310.20">
    <property type="entry name" value="PRTase-like"/>
    <property type="match status" value="1"/>
</dbReference>
<dbReference type="InterPro" id="IPR029057">
    <property type="entry name" value="PRTase-like"/>
</dbReference>
<evidence type="ECO:0000259" key="1">
    <source>
        <dbReference type="Pfam" id="PF00156"/>
    </source>
</evidence>
<dbReference type="InterPro" id="IPR000836">
    <property type="entry name" value="PRTase_dom"/>
</dbReference>
<keyword evidence="2" id="KW-0328">Glycosyltransferase</keyword>
<protein>
    <submittedName>
        <fullName evidence="2">Phosphoribosyltransferase</fullName>
    </submittedName>
</protein>
<comment type="caution">
    <text evidence="2">The sequence shown here is derived from an EMBL/GenBank/DDBJ whole genome shotgun (WGS) entry which is preliminary data.</text>
</comment>
<organism evidence="2 3">
    <name type="scientific">Bradyrhizobium zhanjiangense</name>
    <dbReference type="NCBI Taxonomy" id="1325107"/>
    <lineage>
        <taxon>Bacteria</taxon>
        <taxon>Pseudomonadati</taxon>
        <taxon>Pseudomonadota</taxon>
        <taxon>Alphaproteobacteria</taxon>
        <taxon>Hyphomicrobiales</taxon>
        <taxon>Nitrobacteraceae</taxon>
        <taxon>Bradyrhizobium</taxon>
    </lineage>
</organism>
<evidence type="ECO:0000313" key="3">
    <source>
        <dbReference type="Proteomes" id="UP000290174"/>
    </source>
</evidence>
<dbReference type="Pfam" id="PF00156">
    <property type="entry name" value="Pribosyltran"/>
    <property type="match status" value="1"/>
</dbReference>
<dbReference type="Gene3D" id="3.40.50.2020">
    <property type="match status" value="1"/>
</dbReference>
<accession>A0A4Q0QCF9</accession>
<feature type="domain" description="Phosphoribosyltransferase" evidence="1">
    <location>
        <begin position="11"/>
        <end position="181"/>
    </location>
</feature>
<dbReference type="AlphaFoldDB" id="A0A4Q0QCF9"/>
<dbReference type="RefSeq" id="WP_128930288.1">
    <property type="nucleotide sequence ID" value="NZ_CP022221.1"/>
</dbReference>
<dbReference type="CDD" id="cd06223">
    <property type="entry name" value="PRTases_typeI"/>
    <property type="match status" value="1"/>
</dbReference>
<gene>
    <name evidence="2" type="ORF">EAS61_31360</name>
</gene>
<dbReference type="Proteomes" id="UP000290174">
    <property type="component" value="Unassembled WGS sequence"/>
</dbReference>
<dbReference type="GO" id="GO:0016757">
    <property type="term" value="F:glycosyltransferase activity"/>
    <property type="evidence" value="ECO:0007669"/>
    <property type="project" value="UniProtKB-KW"/>
</dbReference>
<keyword evidence="2" id="KW-0808">Transferase</keyword>